<keyword evidence="2" id="KW-1185">Reference proteome</keyword>
<evidence type="ECO:0000313" key="1">
    <source>
        <dbReference type="EMBL" id="KAK9666692.1"/>
    </source>
</evidence>
<organism evidence="1 2">
    <name type="scientific">Saponaria officinalis</name>
    <name type="common">Common soapwort</name>
    <name type="synonym">Lychnis saponaria</name>
    <dbReference type="NCBI Taxonomy" id="3572"/>
    <lineage>
        <taxon>Eukaryota</taxon>
        <taxon>Viridiplantae</taxon>
        <taxon>Streptophyta</taxon>
        <taxon>Embryophyta</taxon>
        <taxon>Tracheophyta</taxon>
        <taxon>Spermatophyta</taxon>
        <taxon>Magnoliopsida</taxon>
        <taxon>eudicotyledons</taxon>
        <taxon>Gunneridae</taxon>
        <taxon>Pentapetalae</taxon>
        <taxon>Caryophyllales</taxon>
        <taxon>Caryophyllaceae</taxon>
        <taxon>Caryophylleae</taxon>
        <taxon>Saponaria</taxon>
    </lineage>
</organism>
<accession>A0AAW1GPJ8</accession>
<dbReference type="Proteomes" id="UP001443914">
    <property type="component" value="Unassembled WGS sequence"/>
</dbReference>
<reference evidence="1" key="1">
    <citation type="submission" date="2024-03" db="EMBL/GenBank/DDBJ databases">
        <title>WGS assembly of Saponaria officinalis var. Norfolk2.</title>
        <authorList>
            <person name="Jenkins J."/>
            <person name="Shu S."/>
            <person name="Grimwood J."/>
            <person name="Barry K."/>
            <person name="Goodstein D."/>
            <person name="Schmutz J."/>
            <person name="Leebens-Mack J."/>
            <person name="Osbourn A."/>
        </authorList>
    </citation>
    <scope>NUCLEOTIDE SEQUENCE [LARGE SCALE GENOMIC DNA]</scope>
    <source>
        <strain evidence="1">JIC</strain>
    </source>
</reference>
<protein>
    <submittedName>
        <fullName evidence="1">Uncharacterized protein</fullName>
    </submittedName>
</protein>
<dbReference type="EMBL" id="JBDFQZ010000014">
    <property type="protein sequence ID" value="KAK9666692.1"/>
    <property type="molecule type" value="Genomic_DNA"/>
</dbReference>
<proteinExistence type="predicted"/>
<sequence length="123" mass="14412">MVPPLCNTCTDLHSIDRRGSATNYAEMHTEAIKKWTDRKTTLTPSGLPYMSFINYNDLYLKWYREITRLVISSHNKKVQPDHPSQHDYYPNVADYLLLTQSNVFNYKNITKLIDDVLDNMLLN</sequence>
<evidence type="ECO:0000313" key="2">
    <source>
        <dbReference type="Proteomes" id="UP001443914"/>
    </source>
</evidence>
<comment type="caution">
    <text evidence="1">The sequence shown here is derived from an EMBL/GenBank/DDBJ whole genome shotgun (WGS) entry which is preliminary data.</text>
</comment>
<gene>
    <name evidence="1" type="ORF">RND81_14G204000</name>
</gene>
<name>A0AAW1GPJ8_SAPOF</name>
<dbReference type="AlphaFoldDB" id="A0AAW1GPJ8"/>